<feature type="transmembrane region" description="Helical" evidence="9">
    <location>
        <begin position="303"/>
        <end position="322"/>
    </location>
</feature>
<evidence type="ECO:0000256" key="4">
    <source>
        <dbReference type="ARBA" id="ARBA00022692"/>
    </source>
</evidence>
<evidence type="ECO:0000259" key="11">
    <source>
        <dbReference type="PROSITE" id="PS50885"/>
    </source>
</evidence>
<evidence type="ECO:0000313" key="13">
    <source>
        <dbReference type="Proteomes" id="UP000295832"/>
    </source>
</evidence>
<dbReference type="PANTHER" id="PTHR43531">
    <property type="entry name" value="PROTEIN ICFG"/>
    <property type="match status" value="1"/>
</dbReference>
<evidence type="ECO:0000256" key="9">
    <source>
        <dbReference type="SAM" id="Phobius"/>
    </source>
</evidence>
<name>A0A4R8HBJ5_9FIRM</name>
<evidence type="ECO:0000256" key="6">
    <source>
        <dbReference type="ARBA" id="ARBA00023136"/>
    </source>
</evidence>
<dbReference type="Gene3D" id="1.10.287.950">
    <property type="entry name" value="Methyl-accepting chemotaxis protein"/>
    <property type="match status" value="1"/>
</dbReference>
<dbReference type="InterPro" id="IPR033479">
    <property type="entry name" value="dCache_1"/>
</dbReference>
<evidence type="ECO:0000256" key="3">
    <source>
        <dbReference type="ARBA" id="ARBA00022500"/>
    </source>
</evidence>
<keyword evidence="3" id="KW-0145">Chemotaxis</keyword>
<evidence type="ECO:0000313" key="12">
    <source>
        <dbReference type="EMBL" id="TDX53199.1"/>
    </source>
</evidence>
<sequence length="672" mass="74793">MLEFLKRRITLRNKLLAFILLPAIVVIFWTMDNNTKVINRNLVEMIESSGMEQAKSTSNLVDNWLDTKENELIVMSQMLDLDKNWNQNREEIDSLLNRLGKVDNATTTQRKAGDKVKDAILLIDTKGSAWSLDNEKTLNLSDRKYFQEAKEEMKFVISDPIKSRIDGQSIIVMITPLTDQDNRLIGFLGQAIPLDKLAAEIRGLKFGETGYGYLVDHSGNIFAHPSSNGVNILDNDRNSQGLLEIGRRMVAGEEGFGRYTFKGEDKYVFYHPIKRAGWSLALTVPRLEMLSISDRLVAESSKGYFILIIIIFVVVFLVTTFVSRTINRISRVLAKVAKGDMTEKVKSRGMDEVGRMASDLNETIDSLSTLINRIKEAAIIIANSSDEIAEGNDELSQRTQNNASSLEEISATIEEISSSMQLVAANSEEANKLSEDTMEVIDQGAQVVEETIEAMDEVNQYSEKISEIIVTVNEIASQTNLLALNAAVEAARANENGKGFAVVADEVRNLAERTGKSASEIAKLITNIIKKIEEGNQLIGETGETLNKIIDNSSKVHNSIVNISNSAGEQAAAIEQTQDALEDINQGTQDNAAMVEEIASSSEELNNEAIELTKTISKFKVNDKEQKNQELIAFLKDKFASEPKSMSKKEKKQFLKEQDINLDEIDNLDIDF</sequence>
<proteinExistence type="inferred from homology"/>
<comment type="similarity">
    <text evidence="7">Belongs to the methyl-accepting chemotaxis (MCP) protein family.</text>
</comment>
<evidence type="ECO:0000256" key="2">
    <source>
        <dbReference type="ARBA" id="ARBA00022475"/>
    </source>
</evidence>
<dbReference type="InterPro" id="IPR003660">
    <property type="entry name" value="HAMP_dom"/>
</dbReference>
<accession>A0A4R8HBJ5</accession>
<evidence type="ECO:0000256" key="7">
    <source>
        <dbReference type="ARBA" id="ARBA00029447"/>
    </source>
</evidence>
<dbReference type="FunFam" id="1.10.287.950:FF:000001">
    <property type="entry name" value="Methyl-accepting chemotaxis sensory transducer"/>
    <property type="match status" value="1"/>
</dbReference>
<dbReference type="GO" id="GO:0005886">
    <property type="term" value="C:plasma membrane"/>
    <property type="evidence" value="ECO:0007669"/>
    <property type="project" value="UniProtKB-SubCell"/>
</dbReference>
<dbReference type="InterPro" id="IPR004090">
    <property type="entry name" value="Chemotax_Me-accpt_rcpt"/>
</dbReference>
<dbReference type="InterPro" id="IPR051310">
    <property type="entry name" value="MCP_chemotaxis"/>
</dbReference>
<dbReference type="SMART" id="SM00283">
    <property type="entry name" value="MA"/>
    <property type="match status" value="1"/>
</dbReference>
<dbReference type="STRING" id="926561.GCA_000379025_01731"/>
<dbReference type="GO" id="GO:0007165">
    <property type="term" value="P:signal transduction"/>
    <property type="evidence" value="ECO:0007669"/>
    <property type="project" value="UniProtKB-KW"/>
</dbReference>
<comment type="caution">
    <text evidence="12">The sequence shown here is derived from an EMBL/GenBank/DDBJ whole genome shotgun (WGS) entry which is preliminary data.</text>
</comment>
<dbReference type="PANTHER" id="PTHR43531:SF11">
    <property type="entry name" value="METHYL-ACCEPTING CHEMOTAXIS PROTEIN 3"/>
    <property type="match status" value="1"/>
</dbReference>
<feature type="transmembrane region" description="Helical" evidence="9">
    <location>
        <begin position="15"/>
        <end position="31"/>
    </location>
</feature>
<keyword evidence="2" id="KW-1003">Cell membrane</keyword>
<dbReference type="Pfam" id="PF00672">
    <property type="entry name" value="HAMP"/>
    <property type="match status" value="1"/>
</dbReference>
<dbReference type="PRINTS" id="PR00260">
    <property type="entry name" value="CHEMTRNSDUCR"/>
</dbReference>
<dbReference type="PROSITE" id="PS50111">
    <property type="entry name" value="CHEMOTAXIS_TRANSDUC_2"/>
    <property type="match status" value="1"/>
</dbReference>
<dbReference type="AlphaFoldDB" id="A0A4R8HBJ5"/>
<feature type="domain" description="Methyl-accepting transducer" evidence="10">
    <location>
        <begin position="377"/>
        <end position="606"/>
    </location>
</feature>
<dbReference type="Pfam" id="PF02743">
    <property type="entry name" value="dCache_1"/>
    <property type="match status" value="1"/>
</dbReference>
<dbReference type="SUPFAM" id="SSF58104">
    <property type="entry name" value="Methyl-accepting chemotaxis protein (MCP) signaling domain"/>
    <property type="match status" value="1"/>
</dbReference>
<keyword evidence="8" id="KW-0807">Transducer</keyword>
<evidence type="ECO:0000259" key="10">
    <source>
        <dbReference type="PROSITE" id="PS50111"/>
    </source>
</evidence>
<dbReference type="GO" id="GO:0006935">
    <property type="term" value="P:chemotaxis"/>
    <property type="evidence" value="ECO:0007669"/>
    <property type="project" value="UniProtKB-KW"/>
</dbReference>
<dbReference type="InterPro" id="IPR004089">
    <property type="entry name" value="MCPsignal_dom"/>
</dbReference>
<keyword evidence="5 9" id="KW-1133">Transmembrane helix</keyword>
<dbReference type="Proteomes" id="UP000295832">
    <property type="component" value="Unassembled WGS sequence"/>
</dbReference>
<protein>
    <submittedName>
        <fullName evidence="12">Methyl-accepting chemotaxis protein</fullName>
    </submittedName>
</protein>
<reference evidence="12 13" key="1">
    <citation type="submission" date="2019-03" db="EMBL/GenBank/DDBJ databases">
        <title>Subsurface microbial communities from deep shales in Ohio and West Virginia, USA.</title>
        <authorList>
            <person name="Wrighton K."/>
        </authorList>
    </citation>
    <scope>NUCLEOTIDE SEQUENCE [LARGE SCALE GENOMIC DNA]</scope>
    <source>
        <strain evidence="12 13">MSL 6dP</strain>
    </source>
</reference>
<keyword evidence="6 9" id="KW-0472">Membrane</keyword>
<dbReference type="CDD" id="cd11386">
    <property type="entry name" value="MCP_signal"/>
    <property type="match status" value="1"/>
</dbReference>
<dbReference type="RefSeq" id="WP_134114811.1">
    <property type="nucleotide sequence ID" value="NZ_SOEG01000003.1"/>
</dbReference>
<comment type="subcellular location">
    <subcellularLocation>
        <location evidence="1">Cell membrane</location>
        <topology evidence="1">Multi-pass membrane protein</topology>
    </subcellularLocation>
</comment>
<gene>
    <name evidence="12" type="ORF">C7959_10351</name>
</gene>
<dbReference type="Pfam" id="PF00015">
    <property type="entry name" value="MCPsignal"/>
    <property type="match status" value="1"/>
</dbReference>
<dbReference type="CDD" id="cd12914">
    <property type="entry name" value="PDC1_DGC_like"/>
    <property type="match status" value="1"/>
</dbReference>
<dbReference type="CDD" id="cd12912">
    <property type="entry name" value="PDC2_MCP_like"/>
    <property type="match status" value="1"/>
</dbReference>
<keyword evidence="4 9" id="KW-0812">Transmembrane</keyword>
<feature type="domain" description="HAMP" evidence="11">
    <location>
        <begin position="320"/>
        <end position="372"/>
    </location>
</feature>
<evidence type="ECO:0000256" key="5">
    <source>
        <dbReference type="ARBA" id="ARBA00022989"/>
    </source>
</evidence>
<dbReference type="GO" id="GO:0004888">
    <property type="term" value="F:transmembrane signaling receptor activity"/>
    <property type="evidence" value="ECO:0007669"/>
    <property type="project" value="InterPro"/>
</dbReference>
<dbReference type="SUPFAM" id="SSF103190">
    <property type="entry name" value="Sensory domain-like"/>
    <property type="match status" value="1"/>
</dbReference>
<dbReference type="Gene3D" id="3.30.450.20">
    <property type="entry name" value="PAS domain"/>
    <property type="match status" value="1"/>
</dbReference>
<keyword evidence="13" id="KW-1185">Reference proteome</keyword>
<dbReference type="EMBL" id="SOEG01000003">
    <property type="protein sequence ID" value="TDX53199.1"/>
    <property type="molecule type" value="Genomic_DNA"/>
</dbReference>
<dbReference type="InterPro" id="IPR029151">
    <property type="entry name" value="Sensor-like_sf"/>
</dbReference>
<organism evidence="12 13">
    <name type="scientific">Orenia marismortui</name>
    <dbReference type="NCBI Taxonomy" id="46469"/>
    <lineage>
        <taxon>Bacteria</taxon>
        <taxon>Bacillati</taxon>
        <taxon>Bacillota</taxon>
        <taxon>Clostridia</taxon>
        <taxon>Halanaerobiales</taxon>
        <taxon>Halobacteroidaceae</taxon>
        <taxon>Orenia</taxon>
    </lineage>
</organism>
<dbReference type="PROSITE" id="PS50885">
    <property type="entry name" value="HAMP"/>
    <property type="match status" value="1"/>
</dbReference>
<evidence type="ECO:0000256" key="8">
    <source>
        <dbReference type="PROSITE-ProRule" id="PRU00284"/>
    </source>
</evidence>
<evidence type="ECO:0000256" key="1">
    <source>
        <dbReference type="ARBA" id="ARBA00004651"/>
    </source>
</evidence>
<dbReference type="CDD" id="cd06225">
    <property type="entry name" value="HAMP"/>
    <property type="match status" value="1"/>
</dbReference>
<dbReference type="SMART" id="SM00304">
    <property type="entry name" value="HAMP"/>
    <property type="match status" value="1"/>
</dbReference>